<accession>G6Y598</accession>
<dbReference type="STRING" id="1082933.A6B35_15430"/>
<evidence type="ECO:0000256" key="1">
    <source>
        <dbReference type="SAM" id="MobiDB-lite"/>
    </source>
</evidence>
<keyword evidence="3" id="KW-1185">Reference proteome</keyword>
<sequence>MSILEKIAAPGTPPPTLVPGSDGSLQIEWHAHEFDIEVDILRVNEVSAWMFDHRTDVETELELTNDFAEVAKWVEDLARRATGNAIAAAA</sequence>
<dbReference type="Proteomes" id="UP000002949">
    <property type="component" value="Unassembled WGS sequence"/>
</dbReference>
<name>G6Y598_9HYPH</name>
<protein>
    <submittedName>
        <fullName evidence="2">Uncharacterized protein</fullName>
    </submittedName>
</protein>
<dbReference type="KEGG" id="mamo:A6B35_15430"/>
<evidence type="ECO:0000313" key="2">
    <source>
        <dbReference type="EMBL" id="EHH13070.1"/>
    </source>
</evidence>
<evidence type="ECO:0000313" key="3">
    <source>
        <dbReference type="Proteomes" id="UP000002949"/>
    </source>
</evidence>
<dbReference type="PATRIC" id="fig|1082933.3.peg.1042"/>
<feature type="region of interest" description="Disordered" evidence="1">
    <location>
        <begin position="1"/>
        <end position="21"/>
    </location>
</feature>
<gene>
    <name evidence="2" type="ORF">MEA186_05536</name>
</gene>
<proteinExistence type="predicted"/>
<reference evidence="2 3" key="1">
    <citation type="journal article" date="2012" name="J. Bacteriol.">
        <title>Draft Genome Sequence of Plant Growth-Promoting Rhizobium Mesorhizobium amorphae, Isolated from Zinc-Lead Mine Tailings.</title>
        <authorList>
            <person name="Hao X."/>
            <person name="Lin Y."/>
            <person name="Johnstone L."/>
            <person name="Baltrus D.A."/>
            <person name="Miller S.J."/>
            <person name="Wei G."/>
            <person name="Rensing C."/>
        </authorList>
    </citation>
    <scope>NUCLEOTIDE SEQUENCE [LARGE SCALE GENOMIC DNA]</scope>
    <source>
        <strain evidence="2 3">CCNWGS0123</strain>
    </source>
</reference>
<organism evidence="2 3">
    <name type="scientific">Mesorhizobium amorphae CCNWGS0123</name>
    <dbReference type="NCBI Taxonomy" id="1082933"/>
    <lineage>
        <taxon>Bacteria</taxon>
        <taxon>Pseudomonadati</taxon>
        <taxon>Pseudomonadota</taxon>
        <taxon>Alphaproteobacteria</taxon>
        <taxon>Hyphomicrobiales</taxon>
        <taxon>Phyllobacteriaceae</taxon>
        <taxon>Mesorhizobium</taxon>
    </lineage>
</organism>
<dbReference type="AlphaFoldDB" id="G6Y598"/>
<dbReference type="EMBL" id="AGSN01000057">
    <property type="protein sequence ID" value="EHH13070.1"/>
    <property type="molecule type" value="Genomic_DNA"/>
</dbReference>